<feature type="transmembrane region" description="Helical" evidence="6">
    <location>
        <begin position="309"/>
        <end position="330"/>
    </location>
</feature>
<comment type="caution">
    <text evidence="8">The sequence shown here is derived from an EMBL/GenBank/DDBJ whole genome shotgun (WGS) entry which is preliminary data.</text>
</comment>
<feature type="transmembrane region" description="Helical" evidence="6">
    <location>
        <begin position="212"/>
        <end position="230"/>
    </location>
</feature>
<dbReference type="InterPro" id="IPR013057">
    <property type="entry name" value="AA_transpt_TM"/>
</dbReference>
<feature type="transmembrane region" description="Helical" evidence="6">
    <location>
        <begin position="532"/>
        <end position="557"/>
    </location>
</feature>
<evidence type="ECO:0000313" key="8">
    <source>
        <dbReference type="EMBL" id="KAG7395508.1"/>
    </source>
</evidence>
<keyword evidence="2 6" id="KW-0812">Transmembrane</keyword>
<evidence type="ECO:0000256" key="6">
    <source>
        <dbReference type="SAM" id="Phobius"/>
    </source>
</evidence>
<feature type="transmembrane region" description="Helical" evidence="6">
    <location>
        <begin position="365"/>
        <end position="388"/>
    </location>
</feature>
<feature type="transmembrane region" description="Helical" evidence="6">
    <location>
        <begin position="501"/>
        <end position="525"/>
    </location>
</feature>
<accession>A0A8T1WT88</accession>
<keyword evidence="4 6" id="KW-0472">Membrane</keyword>
<evidence type="ECO:0000259" key="7">
    <source>
        <dbReference type="Pfam" id="PF01490"/>
    </source>
</evidence>
<dbReference type="PANTHER" id="PTHR22950">
    <property type="entry name" value="AMINO ACID TRANSPORTER"/>
    <property type="match status" value="1"/>
</dbReference>
<feature type="compositionally biased region" description="Low complexity" evidence="5">
    <location>
        <begin position="21"/>
        <end position="37"/>
    </location>
</feature>
<dbReference type="EMBL" id="JAGDFL010000202">
    <property type="protein sequence ID" value="KAG7395508.1"/>
    <property type="molecule type" value="Genomic_DNA"/>
</dbReference>
<feature type="transmembrane region" description="Helical" evidence="6">
    <location>
        <begin position="74"/>
        <end position="95"/>
    </location>
</feature>
<dbReference type="GO" id="GO:0015179">
    <property type="term" value="F:L-amino acid transmembrane transporter activity"/>
    <property type="evidence" value="ECO:0007669"/>
    <property type="project" value="TreeGrafter"/>
</dbReference>
<dbReference type="Pfam" id="PF01490">
    <property type="entry name" value="Aa_trans"/>
    <property type="match status" value="2"/>
</dbReference>
<feature type="transmembrane region" description="Helical" evidence="6">
    <location>
        <begin position="408"/>
        <end position="428"/>
    </location>
</feature>
<evidence type="ECO:0000313" key="9">
    <source>
        <dbReference type="Proteomes" id="UP000693981"/>
    </source>
</evidence>
<gene>
    <name evidence="8" type="ORF">PHYBOEH_003648</name>
</gene>
<feature type="domain" description="Amino acid transporter transmembrane" evidence="7">
    <location>
        <begin position="52"/>
        <end position="239"/>
    </location>
</feature>
<evidence type="ECO:0000256" key="1">
    <source>
        <dbReference type="ARBA" id="ARBA00004141"/>
    </source>
</evidence>
<feature type="transmembrane region" description="Helical" evidence="6">
    <location>
        <begin position="181"/>
        <end position="200"/>
    </location>
</feature>
<dbReference type="Proteomes" id="UP000693981">
    <property type="component" value="Unassembled WGS sequence"/>
</dbReference>
<evidence type="ECO:0000256" key="3">
    <source>
        <dbReference type="ARBA" id="ARBA00022989"/>
    </source>
</evidence>
<dbReference type="OrthoDB" id="513400at2759"/>
<evidence type="ECO:0000256" key="4">
    <source>
        <dbReference type="ARBA" id="ARBA00023136"/>
    </source>
</evidence>
<name>A0A8T1WT88_9STRA</name>
<reference evidence="8" key="1">
    <citation type="submission" date="2021-02" db="EMBL/GenBank/DDBJ databases">
        <authorList>
            <person name="Palmer J.M."/>
        </authorList>
    </citation>
    <scope>NUCLEOTIDE SEQUENCE</scope>
    <source>
        <strain evidence="8">SCRP23</strain>
    </source>
</reference>
<feature type="region of interest" description="Disordered" evidence="5">
    <location>
        <begin position="13"/>
        <end position="37"/>
    </location>
</feature>
<evidence type="ECO:0000256" key="2">
    <source>
        <dbReference type="ARBA" id="ARBA00022692"/>
    </source>
</evidence>
<keyword evidence="9" id="KW-1185">Reference proteome</keyword>
<evidence type="ECO:0000256" key="5">
    <source>
        <dbReference type="SAM" id="MobiDB-lite"/>
    </source>
</evidence>
<feature type="transmembrane region" description="Helical" evidence="6">
    <location>
        <begin position="132"/>
        <end position="156"/>
    </location>
</feature>
<sequence>MLASPILSLASSTRSLPSRLPQATSSRRTTARTQPQASARARFGSLHVYMGFLMSIIGSGMLSVPYTLVLIPKWQALAGIAFVGGSMACTANALLHAHVHAAAREEFEARMLGAGSKFVGFQALARRAGGPALGYAVSVVAASGVYGGCVGNIQIIRDLTPFVVRLVYGGFADLSASEQDTVTYIVMWSLLAVVLLPLCMFRKLSALQPTNYVSFVLALYLVGAVVYRSFQGYEPVIDAETFSSNGTGGLMSAGSMSANETFDGSSSGNGTTGFNEIGLPNTKVSTITPTETSTLNGNSFTQLAQSISIYNFAFMMTLNLLPLFVQLLGVNSEDKSSRGGASTRSFVSLVSAPPLLTARLQMTRCIFGASLTCAVLYGALGCAAFGLYSTSIDGNILLNLQNDPVMKVPLLAMYVTVLFTFPLLFLPLRSLVEELLSQSIQSKHDSTGHDIECGHYSAESISSDDFSKNSRFGRFIVVLVLLCSQQLIALTVSGIEVVFSLMGATSCLVICYVFPVVAFTMLYPWRRARRGVLWLSFLWIIVGIVTIQGFTCVWLLLTSQ</sequence>
<dbReference type="PANTHER" id="PTHR22950:SF652">
    <property type="entry name" value="TRANSMEMBRANE AMINO ACID TRANSPORTER FAMILY PROTEIN"/>
    <property type="match status" value="1"/>
</dbReference>
<dbReference type="AlphaFoldDB" id="A0A8T1WT88"/>
<feature type="transmembrane region" description="Helical" evidence="6">
    <location>
        <begin position="48"/>
        <end position="68"/>
    </location>
</feature>
<feature type="domain" description="Amino acid transporter transmembrane" evidence="7">
    <location>
        <begin position="361"/>
        <end position="546"/>
    </location>
</feature>
<comment type="subcellular location">
    <subcellularLocation>
        <location evidence="1">Membrane</location>
        <topology evidence="1">Multi-pass membrane protein</topology>
    </subcellularLocation>
</comment>
<proteinExistence type="predicted"/>
<feature type="transmembrane region" description="Helical" evidence="6">
    <location>
        <begin position="475"/>
        <end position="495"/>
    </location>
</feature>
<organism evidence="8 9">
    <name type="scientific">Phytophthora boehmeriae</name>
    <dbReference type="NCBI Taxonomy" id="109152"/>
    <lineage>
        <taxon>Eukaryota</taxon>
        <taxon>Sar</taxon>
        <taxon>Stramenopiles</taxon>
        <taxon>Oomycota</taxon>
        <taxon>Peronosporomycetes</taxon>
        <taxon>Peronosporales</taxon>
        <taxon>Peronosporaceae</taxon>
        <taxon>Phytophthora</taxon>
    </lineage>
</organism>
<keyword evidence="3 6" id="KW-1133">Transmembrane helix</keyword>
<protein>
    <recommendedName>
        <fullName evidence="7">Amino acid transporter transmembrane domain-containing protein</fullName>
    </recommendedName>
</protein>
<dbReference type="GO" id="GO:0016020">
    <property type="term" value="C:membrane"/>
    <property type="evidence" value="ECO:0007669"/>
    <property type="project" value="UniProtKB-SubCell"/>
</dbReference>